<dbReference type="SUPFAM" id="SSF54001">
    <property type="entry name" value="Cysteine proteinases"/>
    <property type="match status" value="1"/>
</dbReference>
<dbReference type="SMART" id="SM00848">
    <property type="entry name" value="Inhibitor_I29"/>
    <property type="match status" value="1"/>
</dbReference>
<dbReference type="InterPro" id="IPR000668">
    <property type="entry name" value="Peptidase_C1A_C"/>
</dbReference>
<evidence type="ECO:0000259" key="3">
    <source>
        <dbReference type="SMART" id="SM00645"/>
    </source>
</evidence>
<sequence length="560" mass="63461">MPTWPETYYIEAEFQVVNAELNIPITFNYYNNQKQKTVYYDNLDYTIIDLSNDDPIYYEVYIAQSVDNTDSHEECVIAPYMDADDIELSPILPTNYDDFVLQDDRVSVRGISCKHYQWTSIPEVDGQQITDKIQYYDIYITDSGTPVQWKMRGYNMWGGSHFDLYIIDYYTYIPYYNEANAFDKPTPCDNPFTPVDPYATQGSAGSRIQTLLKTHLGGKKHSVGAQFAKFQAKYGKYYATAKETAKRQGIFSDRLAMINEHNANPNKTFTMALNHLADLSNEEVQHLYTGHSPSNDDRDNWDMLDNYKEHTFPTYDSYAPIDWRLSKYNAAGPVRDQAACGSCWTFGAMGSLSGRLAIANKEFVQLSEQRVVDCVWTYSPAYPDYRVNNGCNGGDSGYALDWLCSNGSTADEDYPYLGVNDYCKIDQGVDAKFNFDHWEGVENWWDQDDTAHNFDDLYTALLSGPVAIAVAVPDSFIYYASGIYDDENCGGAESDLAHAVTLVGYGEYNDPTDADAETVPYWIVKNSWSPLWGDNGFIYIKADPNVNRCGVATEASYPVV</sequence>
<dbReference type="Proteomes" id="UP001057375">
    <property type="component" value="Unassembled WGS sequence"/>
</dbReference>
<reference evidence="5" key="1">
    <citation type="submission" date="2022-03" db="EMBL/GenBank/DDBJ databases">
        <title>Draft genome sequence of Aduncisulcus paluster, a free-living microaerophilic Fornicata.</title>
        <authorList>
            <person name="Yuyama I."/>
            <person name="Kume K."/>
            <person name="Tamura T."/>
            <person name="Inagaki Y."/>
            <person name="Hashimoto T."/>
        </authorList>
    </citation>
    <scope>NUCLEOTIDE SEQUENCE</scope>
    <source>
        <strain evidence="5">NY0171</strain>
    </source>
</reference>
<evidence type="ECO:0000256" key="2">
    <source>
        <dbReference type="ARBA" id="ARBA00023157"/>
    </source>
</evidence>
<dbReference type="Gene3D" id="3.90.70.10">
    <property type="entry name" value="Cysteine proteinases"/>
    <property type="match status" value="1"/>
</dbReference>
<protein>
    <submittedName>
        <fullName evidence="5">Peptidase C1A</fullName>
    </submittedName>
</protein>
<dbReference type="CDD" id="cd02248">
    <property type="entry name" value="Peptidase_C1A"/>
    <property type="match status" value="1"/>
</dbReference>
<keyword evidence="6" id="KW-1185">Reference proteome</keyword>
<dbReference type="PANTHER" id="PTHR12411">
    <property type="entry name" value="CYSTEINE PROTEASE FAMILY C1-RELATED"/>
    <property type="match status" value="1"/>
</dbReference>
<proteinExistence type="inferred from homology"/>
<dbReference type="PRINTS" id="PR00705">
    <property type="entry name" value="PAPAIN"/>
</dbReference>
<dbReference type="InterPro" id="IPR013128">
    <property type="entry name" value="Peptidase_C1A"/>
</dbReference>
<dbReference type="PROSITE" id="PS00640">
    <property type="entry name" value="THIOL_PROTEASE_ASN"/>
    <property type="match status" value="1"/>
</dbReference>
<comment type="similarity">
    <text evidence="1">Belongs to the peptidase C1 family.</text>
</comment>
<dbReference type="EMBL" id="BQXS01009973">
    <property type="protein sequence ID" value="GKT32342.1"/>
    <property type="molecule type" value="Genomic_DNA"/>
</dbReference>
<dbReference type="PROSITE" id="PS00139">
    <property type="entry name" value="THIOL_PROTEASE_CYS"/>
    <property type="match status" value="1"/>
</dbReference>
<dbReference type="InterPro" id="IPR038765">
    <property type="entry name" value="Papain-like_cys_pep_sf"/>
</dbReference>
<comment type="caution">
    <text evidence="5">The sequence shown here is derived from an EMBL/GenBank/DDBJ whole genome shotgun (WGS) entry which is preliminary data.</text>
</comment>
<organism evidence="5 6">
    <name type="scientific">Aduncisulcus paluster</name>
    <dbReference type="NCBI Taxonomy" id="2918883"/>
    <lineage>
        <taxon>Eukaryota</taxon>
        <taxon>Metamonada</taxon>
        <taxon>Carpediemonas-like organisms</taxon>
        <taxon>Aduncisulcus</taxon>
    </lineage>
</organism>
<dbReference type="Pfam" id="PF00112">
    <property type="entry name" value="Peptidase_C1"/>
    <property type="match status" value="1"/>
</dbReference>
<dbReference type="InterPro" id="IPR039417">
    <property type="entry name" value="Peptidase_C1A_papain-like"/>
</dbReference>
<feature type="domain" description="Cathepsin propeptide inhibitor" evidence="4">
    <location>
        <begin position="227"/>
        <end position="284"/>
    </location>
</feature>
<keyword evidence="2" id="KW-1015">Disulfide bond</keyword>
<evidence type="ECO:0000313" key="5">
    <source>
        <dbReference type="EMBL" id="GKT32342.1"/>
    </source>
</evidence>
<dbReference type="Pfam" id="PF08246">
    <property type="entry name" value="Inhibitor_I29"/>
    <property type="match status" value="1"/>
</dbReference>
<accession>A0ABQ5KIK8</accession>
<dbReference type="InterPro" id="IPR000169">
    <property type="entry name" value="Pept_cys_AS"/>
</dbReference>
<gene>
    <name evidence="5" type="ORF">ADUPG1_006521</name>
</gene>
<dbReference type="InterPro" id="IPR013201">
    <property type="entry name" value="Prot_inhib_I29"/>
</dbReference>
<feature type="domain" description="Peptidase C1A papain C-terminal" evidence="3">
    <location>
        <begin position="318"/>
        <end position="559"/>
    </location>
</feature>
<dbReference type="SMART" id="SM00645">
    <property type="entry name" value="Pept_C1"/>
    <property type="match status" value="1"/>
</dbReference>
<dbReference type="PROSITE" id="PS00639">
    <property type="entry name" value="THIOL_PROTEASE_HIS"/>
    <property type="match status" value="1"/>
</dbReference>
<evidence type="ECO:0000313" key="6">
    <source>
        <dbReference type="Proteomes" id="UP001057375"/>
    </source>
</evidence>
<evidence type="ECO:0000256" key="1">
    <source>
        <dbReference type="ARBA" id="ARBA00008455"/>
    </source>
</evidence>
<dbReference type="InterPro" id="IPR025661">
    <property type="entry name" value="Pept_asp_AS"/>
</dbReference>
<name>A0ABQ5KIK8_9EUKA</name>
<dbReference type="InterPro" id="IPR025660">
    <property type="entry name" value="Pept_his_AS"/>
</dbReference>
<evidence type="ECO:0000259" key="4">
    <source>
        <dbReference type="SMART" id="SM00848"/>
    </source>
</evidence>